<name>A0A382YEH6_9ZZZZ</name>
<evidence type="ECO:0000313" key="1">
    <source>
        <dbReference type="EMBL" id="SVD81706.1"/>
    </source>
</evidence>
<gene>
    <name evidence="1" type="ORF">METZ01_LOCUS434560</name>
</gene>
<feature type="non-terminal residue" evidence="1">
    <location>
        <position position="1"/>
    </location>
</feature>
<dbReference type="EMBL" id="UINC01175205">
    <property type="protein sequence ID" value="SVD81706.1"/>
    <property type="molecule type" value="Genomic_DNA"/>
</dbReference>
<proteinExistence type="predicted"/>
<protein>
    <submittedName>
        <fullName evidence="1">Uncharacterized protein</fullName>
    </submittedName>
</protein>
<reference evidence="1" key="1">
    <citation type="submission" date="2018-05" db="EMBL/GenBank/DDBJ databases">
        <authorList>
            <person name="Lanie J.A."/>
            <person name="Ng W.-L."/>
            <person name="Kazmierczak K.M."/>
            <person name="Andrzejewski T.M."/>
            <person name="Davidsen T.M."/>
            <person name="Wayne K.J."/>
            <person name="Tettelin H."/>
            <person name="Glass J.I."/>
            <person name="Rusch D."/>
            <person name="Podicherti R."/>
            <person name="Tsui H.-C.T."/>
            <person name="Winkler M.E."/>
        </authorList>
    </citation>
    <scope>NUCLEOTIDE SEQUENCE</scope>
</reference>
<organism evidence="1">
    <name type="scientific">marine metagenome</name>
    <dbReference type="NCBI Taxonomy" id="408172"/>
    <lineage>
        <taxon>unclassified sequences</taxon>
        <taxon>metagenomes</taxon>
        <taxon>ecological metagenomes</taxon>
    </lineage>
</organism>
<accession>A0A382YEH6</accession>
<sequence>RNVDSVTWTLDYECSYHGGTYNLKVDQWVPVHDGFLTAGDNNGCMIDQPSANNQGTGSGLFESGNPVLAAKEEWIVGVASAEIPWIGAIKLLSSGTHGSVTQGTWTYLTLTTLLILASPVIIDFATSQMRGSNEEE</sequence>
<dbReference type="AlphaFoldDB" id="A0A382YEH6"/>